<protein>
    <submittedName>
        <fullName evidence="1">Uncharacterized protein</fullName>
    </submittedName>
</protein>
<name>D6CK76_XANAP</name>
<dbReference type="KEGG" id="xal:XALq_3208"/>
<evidence type="ECO:0000313" key="2">
    <source>
        <dbReference type="Proteomes" id="UP000001890"/>
    </source>
</evidence>
<evidence type="ECO:0000313" key="1">
    <source>
        <dbReference type="EMBL" id="CAZ15865.1"/>
    </source>
</evidence>
<accession>D6CK76</accession>
<organism evidence="2">
    <name type="scientific">Xanthomonas albilineans (strain GPE PC73 / CFBP 7063)</name>
    <dbReference type="NCBI Taxonomy" id="380358"/>
    <lineage>
        <taxon>Bacteria</taxon>
        <taxon>Pseudomonadati</taxon>
        <taxon>Pseudomonadota</taxon>
        <taxon>Gammaproteobacteria</taxon>
        <taxon>Lysobacterales</taxon>
        <taxon>Lysobacteraceae</taxon>
        <taxon>Xanthomonas</taxon>
    </lineage>
</organism>
<reference evidence="2" key="1">
    <citation type="journal article" date="2009" name="BMC Genomics">
        <title>The complete genome sequence of Xanthomonas albilineans provides new insights into the reductive genome evolution of the xylem-limited Xanthomonadaceae.</title>
        <authorList>
            <person name="Pieretti I."/>
            <person name="Royer M."/>
            <person name="Barbe V."/>
            <person name="Carrere S."/>
            <person name="Koebnik R."/>
            <person name="Cociancich S."/>
            <person name="Couloux A."/>
            <person name="Darrasse A."/>
            <person name="Gouzy J."/>
            <person name="Jacques M.A."/>
            <person name="Lauber E."/>
            <person name="Manceau C."/>
            <person name="Mangenot S."/>
            <person name="Poussier S."/>
            <person name="Segurens B."/>
            <person name="Szurek B."/>
            <person name="Verdier V."/>
            <person name="Arlat M."/>
            <person name="Rott P."/>
        </authorList>
    </citation>
    <scope>NUCLEOTIDE SEQUENCE [LARGE SCALE GENOMIC DNA]</scope>
    <source>
        <strain evidence="2">GPE PC73 / CFBP 7063</strain>
        <plasmid evidence="2">Plasmid plasmII</plasmid>
    </source>
</reference>
<dbReference type="Proteomes" id="UP000001890">
    <property type="component" value="Plasmid plasmII"/>
</dbReference>
<keyword evidence="2" id="KW-1185">Reference proteome</keyword>
<keyword evidence="1" id="KW-0614">Plasmid</keyword>
<geneLocation type="plasmid" evidence="1 2">
    <name>plasmII</name>
</geneLocation>
<proteinExistence type="predicted"/>
<dbReference type="AlphaFoldDB" id="D6CK76"/>
<gene>
    <name evidence="1" type="ordered locus">XALq_3208</name>
</gene>
<dbReference type="EMBL" id="FP340278">
    <property type="protein sequence ID" value="CAZ15865.1"/>
    <property type="molecule type" value="Genomic_DNA"/>
</dbReference>
<sequence length="100" mass="10788">MTRVYGGCIEPGGMELDNNTYSIQCRECGRDAQRHDWEAVEGGSINMHWSECCAHCGYADGDCDSSLEPATAVSGAGRAEWMTQADLMALAKGQPCQVKP</sequence>